<dbReference type="SUPFAM" id="SSF53850">
    <property type="entry name" value="Periplasmic binding protein-like II"/>
    <property type="match status" value="1"/>
</dbReference>
<evidence type="ECO:0000256" key="2">
    <source>
        <dbReference type="ARBA" id="ARBA00023015"/>
    </source>
</evidence>
<dbReference type="InterPro" id="IPR036390">
    <property type="entry name" value="WH_DNA-bd_sf"/>
</dbReference>
<organism evidence="6 7">
    <name type="scientific">Emticicia soli</name>
    <dbReference type="NCBI Taxonomy" id="2027878"/>
    <lineage>
        <taxon>Bacteria</taxon>
        <taxon>Pseudomonadati</taxon>
        <taxon>Bacteroidota</taxon>
        <taxon>Cytophagia</taxon>
        <taxon>Cytophagales</taxon>
        <taxon>Leadbetterellaceae</taxon>
        <taxon>Emticicia</taxon>
    </lineage>
</organism>
<dbReference type="InterPro" id="IPR000847">
    <property type="entry name" value="LysR_HTH_N"/>
</dbReference>
<keyword evidence="3" id="KW-0238">DNA-binding</keyword>
<dbReference type="PANTHER" id="PTHR30126">
    <property type="entry name" value="HTH-TYPE TRANSCRIPTIONAL REGULATOR"/>
    <property type="match status" value="1"/>
</dbReference>
<evidence type="ECO:0000256" key="4">
    <source>
        <dbReference type="ARBA" id="ARBA00023163"/>
    </source>
</evidence>
<reference evidence="7" key="1">
    <citation type="journal article" date="2019" name="Int. J. Syst. Evol. Microbiol.">
        <title>The Global Catalogue of Microorganisms (GCM) 10K type strain sequencing project: providing services to taxonomists for standard genome sequencing and annotation.</title>
        <authorList>
            <consortium name="The Broad Institute Genomics Platform"/>
            <consortium name="The Broad Institute Genome Sequencing Center for Infectious Disease"/>
            <person name="Wu L."/>
            <person name="Ma J."/>
        </authorList>
    </citation>
    <scope>NUCLEOTIDE SEQUENCE [LARGE SCALE GENOMIC DNA]</scope>
    <source>
        <strain evidence="7">KCTC 52344</strain>
    </source>
</reference>
<keyword evidence="7" id="KW-1185">Reference proteome</keyword>
<proteinExistence type="inferred from homology"/>
<evidence type="ECO:0000313" key="7">
    <source>
        <dbReference type="Proteomes" id="UP001597510"/>
    </source>
</evidence>
<dbReference type="PROSITE" id="PS50931">
    <property type="entry name" value="HTH_LYSR"/>
    <property type="match status" value="1"/>
</dbReference>
<evidence type="ECO:0000259" key="5">
    <source>
        <dbReference type="PROSITE" id="PS50931"/>
    </source>
</evidence>
<evidence type="ECO:0000256" key="3">
    <source>
        <dbReference type="ARBA" id="ARBA00023125"/>
    </source>
</evidence>
<keyword evidence="4" id="KW-0804">Transcription</keyword>
<protein>
    <submittedName>
        <fullName evidence="6">LysR substrate-binding domain-containing protein</fullName>
    </submittedName>
</protein>
<comment type="caution">
    <text evidence="6">The sequence shown here is derived from an EMBL/GenBank/DDBJ whole genome shotgun (WGS) entry which is preliminary data.</text>
</comment>
<name>A0ABW5JD35_9BACT</name>
<comment type="similarity">
    <text evidence="1">Belongs to the LysR transcriptional regulatory family.</text>
</comment>
<dbReference type="RefSeq" id="WP_340240621.1">
    <property type="nucleotide sequence ID" value="NZ_JBBEWC010000023.1"/>
</dbReference>
<keyword evidence="2" id="KW-0805">Transcription regulation</keyword>
<evidence type="ECO:0000313" key="6">
    <source>
        <dbReference type="EMBL" id="MFD2522957.1"/>
    </source>
</evidence>
<dbReference type="PRINTS" id="PR00039">
    <property type="entry name" value="HTHLYSR"/>
</dbReference>
<dbReference type="Pfam" id="PF03466">
    <property type="entry name" value="LysR_substrate"/>
    <property type="match status" value="1"/>
</dbReference>
<dbReference type="InterPro" id="IPR005119">
    <property type="entry name" value="LysR_subst-bd"/>
</dbReference>
<dbReference type="PANTHER" id="PTHR30126:SF39">
    <property type="entry name" value="HTH-TYPE TRANSCRIPTIONAL REGULATOR CYSL"/>
    <property type="match status" value="1"/>
</dbReference>
<evidence type="ECO:0000256" key="1">
    <source>
        <dbReference type="ARBA" id="ARBA00009437"/>
    </source>
</evidence>
<sequence>MIAIDFKIQVFIAAARHLNFSKAAQDLNISQPAVSKNIHELEVQAGRNLFERNGNRLLLTETGQMVLSYAQQLTGIYEQMNENLGILDGKTAGELRLGASTTFSHYIIPTLVAAFHNKYPLIKIKILHGNSHQVEEWLQQKEIDLGIVEGLSDNVSMKYEAFLKDEIVLVSRYGNPKVNKDATISAAILPTLDFVLREQGSGTNEIIRKALMQIGIGWHELNVKAILASTESIKNFLLSTDCFSFLSIHAIGKELKSGELQVVDINGLDIERYFFFVHLQGVIGRLPESFRRFAMHCIAENQLV</sequence>
<accession>A0ABW5JD35</accession>
<gene>
    <name evidence="6" type="ORF">ACFSR2_18825</name>
</gene>
<dbReference type="Pfam" id="PF00126">
    <property type="entry name" value="HTH_1"/>
    <property type="match status" value="1"/>
</dbReference>
<feature type="domain" description="HTH lysR-type" evidence="5">
    <location>
        <begin position="4"/>
        <end position="60"/>
    </location>
</feature>
<dbReference type="Gene3D" id="3.40.190.290">
    <property type="match status" value="1"/>
</dbReference>
<dbReference type="SUPFAM" id="SSF46785">
    <property type="entry name" value="Winged helix' DNA-binding domain"/>
    <property type="match status" value="1"/>
</dbReference>
<dbReference type="Proteomes" id="UP001597510">
    <property type="component" value="Unassembled WGS sequence"/>
</dbReference>
<dbReference type="InterPro" id="IPR036388">
    <property type="entry name" value="WH-like_DNA-bd_sf"/>
</dbReference>
<dbReference type="Gene3D" id="1.10.10.10">
    <property type="entry name" value="Winged helix-like DNA-binding domain superfamily/Winged helix DNA-binding domain"/>
    <property type="match status" value="1"/>
</dbReference>
<dbReference type="EMBL" id="JBHULC010000027">
    <property type="protein sequence ID" value="MFD2522957.1"/>
    <property type="molecule type" value="Genomic_DNA"/>
</dbReference>